<feature type="chain" id="PRO_5042049248" description="GPI inositol-deacylase winged helix domain-containing protein" evidence="1">
    <location>
        <begin position="16"/>
        <end position="115"/>
    </location>
</feature>
<dbReference type="EMBL" id="JARJCN010000121">
    <property type="protein sequence ID" value="KAJ7071873.1"/>
    <property type="molecule type" value="Genomic_DNA"/>
</dbReference>
<feature type="non-terminal residue" evidence="3">
    <location>
        <position position="115"/>
    </location>
</feature>
<keyword evidence="4" id="KW-1185">Reference proteome</keyword>
<comment type="caution">
    <text evidence="3">The sequence shown here is derived from an EMBL/GenBank/DDBJ whole genome shotgun (WGS) entry which is preliminary data.</text>
</comment>
<feature type="signal peptide" evidence="1">
    <location>
        <begin position="1"/>
        <end position="15"/>
    </location>
</feature>
<dbReference type="AlphaFoldDB" id="A0AAD6XEA8"/>
<reference evidence="3" key="1">
    <citation type="submission" date="2023-03" db="EMBL/GenBank/DDBJ databases">
        <title>Massive genome expansion in bonnet fungi (Mycena s.s.) driven by repeated elements and novel gene families across ecological guilds.</title>
        <authorList>
            <consortium name="Lawrence Berkeley National Laboratory"/>
            <person name="Harder C.B."/>
            <person name="Miyauchi S."/>
            <person name="Viragh M."/>
            <person name="Kuo A."/>
            <person name="Thoen E."/>
            <person name="Andreopoulos B."/>
            <person name="Lu D."/>
            <person name="Skrede I."/>
            <person name="Drula E."/>
            <person name="Henrissat B."/>
            <person name="Morin E."/>
            <person name="Kohler A."/>
            <person name="Barry K."/>
            <person name="LaButti K."/>
            <person name="Morin E."/>
            <person name="Salamov A."/>
            <person name="Lipzen A."/>
            <person name="Mereny Z."/>
            <person name="Hegedus B."/>
            <person name="Baldrian P."/>
            <person name="Stursova M."/>
            <person name="Weitz H."/>
            <person name="Taylor A."/>
            <person name="Grigoriev I.V."/>
            <person name="Nagy L.G."/>
            <person name="Martin F."/>
            <person name="Kauserud H."/>
        </authorList>
    </citation>
    <scope>NUCLEOTIDE SEQUENCE</scope>
    <source>
        <strain evidence="3">CBHHK173m</strain>
    </source>
</reference>
<name>A0AAD6XEA8_9AGAR</name>
<dbReference type="PANTHER" id="PTHR10039">
    <property type="entry name" value="AMELOGENIN"/>
    <property type="match status" value="1"/>
</dbReference>
<evidence type="ECO:0000313" key="4">
    <source>
        <dbReference type="Proteomes" id="UP001222325"/>
    </source>
</evidence>
<keyword evidence="1" id="KW-0732">Signal</keyword>
<dbReference type="Pfam" id="PF22939">
    <property type="entry name" value="WHD_GPIID"/>
    <property type="match status" value="1"/>
</dbReference>
<evidence type="ECO:0000256" key="1">
    <source>
        <dbReference type="SAM" id="SignalP"/>
    </source>
</evidence>
<evidence type="ECO:0000259" key="2">
    <source>
        <dbReference type="Pfam" id="PF22939"/>
    </source>
</evidence>
<dbReference type="InterPro" id="IPR054471">
    <property type="entry name" value="GPIID_WHD"/>
</dbReference>
<gene>
    <name evidence="3" type="ORF">B0H15DRAFT_793158</name>
</gene>
<evidence type="ECO:0000313" key="3">
    <source>
        <dbReference type="EMBL" id="KAJ7071873.1"/>
    </source>
</evidence>
<dbReference type="PANTHER" id="PTHR10039:SF15">
    <property type="entry name" value="NACHT DOMAIN-CONTAINING PROTEIN"/>
    <property type="match status" value="1"/>
</dbReference>
<organism evidence="3 4">
    <name type="scientific">Mycena belliarum</name>
    <dbReference type="NCBI Taxonomy" id="1033014"/>
    <lineage>
        <taxon>Eukaryota</taxon>
        <taxon>Fungi</taxon>
        <taxon>Dikarya</taxon>
        <taxon>Basidiomycota</taxon>
        <taxon>Agaricomycotina</taxon>
        <taxon>Agaricomycetes</taxon>
        <taxon>Agaricomycetidae</taxon>
        <taxon>Agaricales</taxon>
        <taxon>Marasmiineae</taxon>
        <taxon>Mycenaceae</taxon>
        <taxon>Mycena</taxon>
    </lineage>
</organism>
<sequence length="115" mass="12767">MDLILILFCGRFLLAKMHLDSLATKITPKAVRQALQVLPQDLHQTYEEAMERILSQDLDSKQLALQTLTWVAYANRLLSVAELQEALAIELGATFLDVDNLLDMSIVLAVCAGLV</sequence>
<protein>
    <recommendedName>
        <fullName evidence="2">GPI inositol-deacylase winged helix domain-containing protein</fullName>
    </recommendedName>
</protein>
<feature type="domain" description="GPI inositol-deacylase winged helix" evidence="2">
    <location>
        <begin position="56"/>
        <end position="115"/>
    </location>
</feature>
<accession>A0AAD6XEA8</accession>
<dbReference type="Proteomes" id="UP001222325">
    <property type="component" value="Unassembled WGS sequence"/>
</dbReference>
<proteinExistence type="predicted"/>